<reference evidence="3 4" key="2">
    <citation type="submission" date="2018-01" db="EMBL/GenBank/DDBJ databases">
        <title>Genomic study of Klebsiella pneumoniae.</title>
        <authorList>
            <person name="Yang Y."/>
            <person name="Bicalho R."/>
        </authorList>
    </citation>
    <scope>NUCLEOTIDE SEQUENCE [LARGE SCALE GENOMIC DNA]</scope>
    <source>
        <strain evidence="3 4">A5</strain>
    </source>
</reference>
<dbReference type="Gene3D" id="3.40.50.150">
    <property type="entry name" value="Vaccinia Virus protein VP39"/>
    <property type="match status" value="1"/>
</dbReference>
<dbReference type="EMBL" id="PICB01001369">
    <property type="protein sequence ID" value="PLP42106.1"/>
    <property type="molecule type" value="Genomic_DNA"/>
</dbReference>
<dbReference type="InterPro" id="IPR029063">
    <property type="entry name" value="SAM-dependent_MTases_sf"/>
</dbReference>
<sequence>IHQWQPSQTRRYELIISNPPFFAEGVPCATSQREQARYTTTLDHASLLTCAAEHITEEGFFCVVLPVDIGNAFIERATAMGWHLRLRTDVAETELRPPHRVLLAFSPTAGECFCDRLAIRGPEQQYSEGFTALTGDFYLFM</sequence>
<evidence type="ECO:0000313" key="4">
    <source>
        <dbReference type="Proteomes" id="UP000234473"/>
    </source>
</evidence>
<dbReference type="GO" id="GO:0032259">
    <property type="term" value="P:methylation"/>
    <property type="evidence" value="ECO:0007669"/>
    <property type="project" value="UniProtKB-KW"/>
</dbReference>
<dbReference type="SUPFAM" id="SSF53335">
    <property type="entry name" value="S-adenosyl-L-methionine-dependent methyltransferases"/>
    <property type="match status" value="1"/>
</dbReference>
<dbReference type="PANTHER" id="PTHR47739">
    <property type="entry name" value="TRNA1(VAL) (ADENINE(37)-N6)-METHYLTRANSFERASE"/>
    <property type="match status" value="1"/>
</dbReference>
<dbReference type="GO" id="GO:0003676">
    <property type="term" value="F:nucleic acid binding"/>
    <property type="evidence" value="ECO:0007669"/>
    <property type="project" value="InterPro"/>
</dbReference>
<dbReference type="AlphaFoldDB" id="A0A2N5ABD0"/>
<dbReference type="PROSITE" id="PS00092">
    <property type="entry name" value="N6_MTASE"/>
    <property type="match status" value="1"/>
</dbReference>
<organism evidence="3 4">
    <name type="scientific">Klebsiella variicola</name>
    <dbReference type="NCBI Taxonomy" id="244366"/>
    <lineage>
        <taxon>Bacteria</taxon>
        <taxon>Pseudomonadati</taxon>
        <taxon>Pseudomonadota</taxon>
        <taxon>Gammaproteobacteria</taxon>
        <taxon>Enterobacterales</taxon>
        <taxon>Enterobacteriaceae</taxon>
        <taxon>Klebsiella/Raoultella group</taxon>
        <taxon>Klebsiella</taxon>
        <taxon>Klebsiella pneumoniae complex</taxon>
    </lineage>
</organism>
<evidence type="ECO:0000313" key="3">
    <source>
        <dbReference type="EMBL" id="PLP42106.1"/>
    </source>
</evidence>
<dbReference type="PANTHER" id="PTHR47739:SF1">
    <property type="entry name" value="TRNA1(VAL) (ADENINE(37)-N6)-METHYLTRANSFERASE"/>
    <property type="match status" value="1"/>
</dbReference>
<dbReference type="InterPro" id="IPR002052">
    <property type="entry name" value="DNA_methylase_N6_adenine_CS"/>
</dbReference>
<proteinExistence type="predicted"/>
<feature type="non-terminal residue" evidence="3">
    <location>
        <position position="1"/>
    </location>
</feature>
<dbReference type="Proteomes" id="UP000234473">
    <property type="component" value="Unassembled WGS sequence"/>
</dbReference>
<reference evidence="3 4" key="1">
    <citation type="submission" date="2017-11" db="EMBL/GenBank/DDBJ databases">
        <authorList>
            <person name="Han C.G."/>
        </authorList>
    </citation>
    <scope>NUCLEOTIDE SEQUENCE [LARGE SCALE GENOMIC DNA]</scope>
    <source>
        <strain evidence="3 4">A5</strain>
    </source>
</reference>
<evidence type="ECO:0000256" key="2">
    <source>
        <dbReference type="ARBA" id="ARBA00022679"/>
    </source>
</evidence>
<keyword evidence="2 3" id="KW-0808">Transferase</keyword>
<name>A0A2N5ABD0_KLEVA</name>
<dbReference type="GO" id="GO:0008168">
    <property type="term" value="F:methyltransferase activity"/>
    <property type="evidence" value="ECO:0007669"/>
    <property type="project" value="UniProtKB-KW"/>
</dbReference>
<dbReference type="InterPro" id="IPR050210">
    <property type="entry name" value="tRNA_Adenine-N(6)_MTase"/>
</dbReference>
<accession>A0A2N5ABD0</accession>
<gene>
    <name evidence="3" type="ORF">CWM98_22335</name>
</gene>
<protein>
    <submittedName>
        <fullName evidence="3">tRNA (Adenosine(37)-N6)-methyltransferase TrmM</fullName>
    </submittedName>
</protein>
<comment type="caution">
    <text evidence="3">The sequence shown here is derived from an EMBL/GenBank/DDBJ whole genome shotgun (WGS) entry which is preliminary data.</text>
</comment>
<evidence type="ECO:0000256" key="1">
    <source>
        <dbReference type="ARBA" id="ARBA00022603"/>
    </source>
</evidence>
<keyword evidence="1 3" id="KW-0489">Methyltransferase</keyword>